<dbReference type="AlphaFoldDB" id="A0AB34PRL9"/>
<feature type="transmembrane region" description="Helical" evidence="1">
    <location>
        <begin position="38"/>
        <end position="56"/>
    </location>
</feature>
<keyword evidence="1" id="KW-1133">Transmembrane helix</keyword>
<gene>
    <name evidence="2" type="ORF">MG3_03428</name>
</gene>
<feature type="transmembrane region" description="Helical" evidence="1">
    <location>
        <begin position="120"/>
        <end position="140"/>
    </location>
</feature>
<evidence type="ECO:0000313" key="3">
    <source>
        <dbReference type="Proteomes" id="UP000030161"/>
    </source>
</evidence>
<evidence type="ECO:0000313" key="2">
    <source>
        <dbReference type="EMBL" id="KGR09507.1"/>
    </source>
</evidence>
<sequence length="142" mass="16643">MVKKFFYEESSRVQKDKKKDFASSSEIKRFGGQEEEGGGTRTVVVVVLLLVVVAMIPQEYNCLNKFHKFPFGYYTCFNYKESINYNFYNNNNNNNSIGVGITFNSQKFKGFFISNRKFHYFTYSIINCLFTISSYSLCWFSN</sequence>
<dbReference type="EMBL" id="AJIX01000025">
    <property type="protein sequence ID" value="KGR09507.1"/>
    <property type="molecule type" value="Genomic_DNA"/>
</dbReference>
<keyword evidence="1" id="KW-0472">Membrane</keyword>
<reference evidence="2 3" key="1">
    <citation type="submission" date="2013-12" db="EMBL/GenBank/DDBJ databases">
        <title>The Genome Sequence of Candida albicans P78048.</title>
        <authorList>
            <consortium name="The Broad Institute Genome Sequencing Platform"/>
            <consortium name="The Broad Institute Genome Sequencing Center for Infectious Disease"/>
            <person name="Cuomo C."/>
            <person name="Bennett R."/>
            <person name="Hirakawa M."/>
            <person name="Noverr M."/>
            <person name="Mitchell A."/>
            <person name="Young S.K."/>
            <person name="Zeng Q."/>
            <person name="Gargeya S."/>
            <person name="Fitzgerald M."/>
            <person name="Abouelleil A."/>
            <person name="Alvarado L."/>
            <person name="Berlin A.M."/>
            <person name="Chapman S.B."/>
            <person name="Dewar J."/>
            <person name="Goldberg J."/>
            <person name="Griggs A."/>
            <person name="Gujja S."/>
            <person name="Hansen M."/>
            <person name="Howarth C."/>
            <person name="Imamovic A."/>
            <person name="Larimer J."/>
            <person name="McCowan C."/>
            <person name="Murphy C."/>
            <person name="Pearson M."/>
            <person name="Priest M."/>
            <person name="Roberts A."/>
            <person name="Saif S."/>
            <person name="Shea T."/>
            <person name="Sykes S."/>
            <person name="Wortman J."/>
            <person name="Nusbaum C."/>
            <person name="Birren B."/>
        </authorList>
    </citation>
    <scope>NUCLEOTIDE SEQUENCE [LARGE SCALE GENOMIC DNA]</scope>
    <source>
        <strain evidence="2 3">P78048</strain>
    </source>
</reference>
<organism evidence="2 3">
    <name type="scientific">Candida albicans P78048</name>
    <dbReference type="NCBI Taxonomy" id="1094989"/>
    <lineage>
        <taxon>Eukaryota</taxon>
        <taxon>Fungi</taxon>
        <taxon>Dikarya</taxon>
        <taxon>Ascomycota</taxon>
        <taxon>Saccharomycotina</taxon>
        <taxon>Pichiomycetes</taxon>
        <taxon>Debaryomycetaceae</taxon>
        <taxon>Candida/Lodderomyces clade</taxon>
        <taxon>Candida</taxon>
    </lineage>
</organism>
<dbReference type="Proteomes" id="UP000030161">
    <property type="component" value="Unassembled WGS sequence"/>
</dbReference>
<protein>
    <submittedName>
        <fullName evidence="2">Uncharacterized protein</fullName>
    </submittedName>
</protein>
<name>A0AB34PRL9_CANAX</name>
<accession>A0AB34PRL9</accession>
<comment type="caution">
    <text evidence="2">The sequence shown here is derived from an EMBL/GenBank/DDBJ whole genome shotgun (WGS) entry which is preliminary data.</text>
</comment>
<evidence type="ECO:0000256" key="1">
    <source>
        <dbReference type="SAM" id="Phobius"/>
    </source>
</evidence>
<proteinExistence type="predicted"/>
<keyword evidence="1" id="KW-0812">Transmembrane</keyword>